<dbReference type="RefSeq" id="WP_052886539.1">
    <property type="nucleotide sequence ID" value="NZ_CP007493.1"/>
</dbReference>
<evidence type="ECO:0000313" key="2">
    <source>
        <dbReference type="Proteomes" id="UP000266720"/>
    </source>
</evidence>
<dbReference type="Proteomes" id="UP000266720">
    <property type="component" value="Chromosome"/>
</dbReference>
<accession>A0A3G1A806</accession>
<dbReference type="EMBL" id="CP007493">
    <property type="protein sequence ID" value="AJB41441.1"/>
    <property type="molecule type" value="Genomic_DNA"/>
</dbReference>
<dbReference type="KEGG" id="tcb:TCARB_0369"/>
<dbReference type="GeneID" id="25405827"/>
<organism evidence="1 2">
    <name type="scientific">Thermofilum adornatum 1505</name>
    <dbReference type="NCBI Taxonomy" id="697581"/>
    <lineage>
        <taxon>Archaea</taxon>
        <taxon>Thermoproteota</taxon>
        <taxon>Thermoprotei</taxon>
        <taxon>Thermofilales</taxon>
        <taxon>Thermofilaceae</taxon>
        <taxon>Thermofilum</taxon>
    </lineage>
</organism>
<sequence length="401" mass="44938">MGEYSKAIVSITTRDGRQVYLSGVAKPPQLGLDEALSSILASLSNHSYSELNGDRVVLEARKMLESQGFKVESLEIYVSHRCPMCGASINITPETVIYVCPYCGWTGDVYGHSLAFKVWPAPPREAVEEAARRLGGVLDNATLYYVPFWVFRVNVTGEYTGTAVYTVQRTERVPVRRNRETEWVTVVRTETRTKKVAGKIRFETLKGAFGRLYAEIFGAGELKSWVEHSWQTNPPKEMDASELKKYAENFLSAEVSDEEALSLLRKEIDTEIYREIETSAARQVEGALTEVQVEYLSTQVNTLEKHLVYVPYWFFTYKVKGNLYAGSLVGPTATVIRAERYISNAERVAKMMSAWVAVLVTGAFTEFALRYDVSWSFLVIPLGLLGAYKLASSAFEAAEVV</sequence>
<evidence type="ECO:0000313" key="1">
    <source>
        <dbReference type="EMBL" id="AJB41441.1"/>
    </source>
</evidence>
<protein>
    <submittedName>
        <fullName evidence="1">Uncharacterized protein</fullName>
    </submittedName>
</protein>
<proteinExistence type="predicted"/>
<dbReference type="STRING" id="697581.TCARB_0369"/>
<reference evidence="2" key="1">
    <citation type="book" date="2010" name="EXTREMOPHILES" publisher="0:0-0">
        <title>Complete genome sequences of ten hyperthermophilic archaea reveal their metabolic capabilities and possible ecological roles.</title>
        <editorList>
            <person name="?"/>
        </editorList>
        <authorList>
            <person name="Ravin N.V."/>
            <person name="Mardanov A.V."/>
            <person name="Bonch-Osmolovskaya E.A."/>
            <person name="Skryabin K.G."/>
        </authorList>
    </citation>
    <scope>NUCLEOTIDE SEQUENCE [LARGE SCALE GENOMIC DNA]</scope>
    <source>
        <strain evidence="2">1505</strain>
    </source>
</reference>
<name>A0A3G1A806_9CREN</name>
<dbReference type="AlphaFoldDB" id="A0A3G1A806"/>
<gene>
    <name evidence="1" type="ORF">TCARB_0369</name>
</gene>